<gene>
    <name evidence="2" type="ORF">AAFF_G00332310</name>
</gene>
<protein>
    <submittedName>
        <fullName evidence="2">Uncharacterized protein</fullName>
    </submittedName>
</protein>
<dbReference type="EMBL" id="JAINUG010000051">
    <property type="protein sequence ID" value="KAJ8404844.1"/>
    <property type="molecule type" value="Genomic_DNA"/>
</dbReference>
<evidence type="ECO:0000256" key="1">
    <source>
        <dbReference type="SAM" id="MobiDB-lite"/>
    </source>
</evidence>
<feature type="region of interest" description="Disordered" evidence="1">
    <location>
        <begin position="95"/>
        <end position="116"/>
    </location>
</feature>
<evidence type="ECO:0000313" key="3">
    <source>
        <dbReference type="Proteomes" id="UP001221898"/>
    </source>
</evidence>
<proteinExistence type="predicted"/>
<accession>A0AAD7SLG5</accession>
<name>A0AAD7SLG5_9TELE</name>
<evidence type="ECO:0000313" key="2">
    <source>
        <dbReference type="EMBL" id="KAJ8404844.1"/>
    </source>
</evidence>
<feature type="region of interest" description="Disordered" evidence="1">
    <location>
        <begin position="34"/>
        <end position="78"/>
    </location>
</feature>
<sequence length="116" mass="12296">MRSQSRNIEVGRPILISCGPGAESSPAWLPCAARSSSAGAPSTLRCSPYTRARRGGTAARRERRAGNRAGCLSDRRRPLGPLRLEPLSALPRICMSPAARRDRPPQTTLTSSSGAG</sequence>
<reference evidence="2" key="1">
    <citation type="journal article" date="2023" name="Science">
        <title>Genome structures resolve the early diversification of teleost fishes.</title>
        <authorList>
            <person name="Parey E."/>
            <person name="Louis A."/>
            <person name="Montfort J."/>
            <person name="Bouchez O."/>
            <person name="Roques C."/>
            <person name="Iampietro C."/>
            <person name="Lluch J."/>
            <person name="Castinel A."/>
            <person name="Donnadieu C."/>
            <person name="Desvignes T."/>
            <person name="Floi Bucao C."/>
            <person name="Jouanno E."/>
            <person name="Wen M."/>
            <person name="Mejri S."/>
            <person name="Dirks R."/>
            <person name="Jansen H."/>
            <person name="Henkel C."/>
            <person name="Chen W.J."/>
            <person name="Zahm M."/>
            <person name="Cabau C."/>
            <person name="Klopp C."/>
            <person name="Thompson A.W."/>
            <person name="Robinson-Rechavi M."/>
            <person name="Braasch I."/>
            <person name="Lecointre G."/>
            <person name="Bobe J."/>
            <person name="Postlethwait J.H."/>
            <person name="Berthelot C."/>
            <person name="Roest Crollius H."/>
            <person name="Guiguen Y."/>
        </authorList>
    </citation>
    <scope>NUCLEOTIDE SEQUENCE</scope>
    <source>
        <strain evidence="2">NC1722</strain>
    </source>
</reference>
<comment type="caution">
    <text evidence="2">The sequence shown here is derived from an EMBL/GenBank/DDBJ whole genome shotgun (WGS) entry which is preliminary data.</text>
</comment>
<feature type="compositionally biased region" description="Polar residues" evidence="1">
    <location>
        <begin position="105"/>
        <end position="116"/>
    </location>
</feature>
<dbReference type="AlphaFoldDB" id="A0AAD7SLG5"/>
<organism evidence="2 3">
    <name type="scientific">Aldrovandia affinis</name>
    <dbReference type="NCBI Taxonomy" id="143900"/>
    <lineage>
        <taxon>Eukaryota</taxon>
        <taxon>Metazoa</taxon>
        <taxon>Chordata</taxon>
        <taxon>Craniata</taxon>
        <taxon>Vertebrata</taxon>
        <taxon>Euteleostomi</taxon>
        <taxon>Actinopterygii</taxon>
        <taxon>Neopterygii</taxon>
        <taxon>Teleostei</taxon>
        <taxon>Notacanthiformes</taxon>
        <taxon>Halosauridae</taxon>
        <taxon>Aldrovandia</taxon>
    </lineage>
</organism>
<dbReference type="Proteomes" id="UP001221898">
    <property type="component" value="Unassembled WGS sequence"/>
</dbReference>
<keyword evidence="3" id="KW-1185">Reference proteome</keyword>